<accession>A0ABV9JTP4</accession>
<dbReference type="Gene3D" id="3.40.50.1360">
    <property type="match status" value="1"/>
</dbReference>
<sequence length="241" mass="26520">MNIKKFLTTELMAESAGKHIIEIVKKKPDSLLCFAGGDTPLMTLNYLAEAANQGEVDFGKCSFVSLDEWVGLGKETNGSCKQTLFDHFFDRIPNIDDSQICFFDGLAIDMDAECKRVDHFVAKHEGIDFMLLGIGMNGHIGFNEPGVRVDTYCHVIDLAPVTKKVSVKYFDEEMNVTRGISLGIQHITEAAEVMLMANGEKKADIVELTINTEPTADIPSTLVKNSKHAVLYIDDAAASKL</sequence>
<feature type="domain" description="Glucosamine/galactosamine-6-phosphate isomerase" evidence="3">
    <location>
        <begin position="13"/>
        <end position="228"/>
    </location>
</feature>
<dbReference type="InterPro" id="IPR037171">
    <property type="entry name" value="NagB/RpiA_transferase-like"/>
</dbReference>
<dbReference type="CDD" id="cd01399">
    <property type="entry name" value="GlcN6P_deaminase"/>
    <property type="match status" value="1"/>
</dbReference>
<dbReference type="EMBL" id="JBHSFT010000002">
    <property type="protein sequence ID" value="MFC4661134.1"/>
    <property type="molecule type" value="Genomic_DNA"/>
</dbReference>
<dbReference type="RefSeq" id="WP_289584955.1">
    <property type="nucleotide sequence ID" value="NZ_JBHSFT010000002.1"/>
</dbReference>
<evidence type="ECO:0000259" key="3">
    <source>
        <dbReference type="Pfam" id="PF01182"/>
    </source>
</evidence>
<keyword evidence="2" id="KW-0119">Carbohydrate metabolism</keyword>
<keyword evidence="1" id="KW-0378">Hydrolase</keyword>
<dbReference type="Pfam" id="PF01182">
    <property type="entry name" value="Glucosamine_iso"/>
    <property type="match status" value="1"/>
</dbReference>
<comment type="caution">
    <text evidence="4">The sequence shown here is derived from an EMBL/GenBank/DDBJ whole genome shotgun (WGS) entry which is preliminary data.</text>
</comment>
<protein>
    <submittedName>
        <fullName evidence="4">Glucosamine-6-phosphate deaminase</fullName>
    </submittedName>
</protein>
<dbReference type="PANTHER" id="PTHR11280">
    <property type="entry name" value="GLUCOSAMINE-6-PHOSPHATE ISOMERASE"/>
    <property type="match status" value="1"/>
</dbReference>
<dbReference type="SUPFAM" id="SSF100950">
    <property type="entry name" value="NagB/RpiA/CoA transferase-like"/>
    <property type="match status" value="1"/>
</dbReference>
<dbReference type="InterPro" id="IPR004547">
    <property type="entry name" value="Glucosamine6P_isomerase"/>
</dbReference>
<keyword evidence="5" id="KW-1185">Reference proteome</keyword>
<evidence type="ECO:0000256" key="1">
    <source>
        <dbReference type="ARBA" id="ARBA00022801"/>
    </source>
</evidence>
<proteinExistence type="predicted"/>
<dbReference type="PANTHER" id="PTHR11280:SF5">
    <property type="entry name" value="GLUCOSAMINE-6-PHOSPHATE ISOMERASE"/>
    <property type="match status" value="1"/>
</dbReference>
<organism evidence="4 5">
    <name type="scientific">Oceanobacillus aidingensis</name>
    <dbReference type="NCBI Taxonomy" id="645964"/>
    <lineage>
        <taxon>Bacteria</taxon>
        <taxon>Bacillati</taxon>
        <taxon>Bacillota</taxon>
        <taxon>Bacilli</taxon>
        <taxon>Bacillales</taxon>
        <taxon>Bacillaceae</taxon>
        <taxon>Oceanobacillus</taxon>
    </lineage>
</organism>
<dbReference type="Proteomes" id="UP001595988">
    <property type="component" value="Unassembled WGS sequence"/>
</dbReference>
<evidence type="ECO:0000256" key="2">
    <source>
        <dbReference type="ARBA" id="ARBA00023277"/>
    </source>
</evidence>
<dbReference type="InterPro" id="IPR006148">
    <property type="entry name" value="Glc/Gal-6P_isomerase"/>
</dbReference>
<gene>
    <name evidence="4" type="ORF">ACFO3P_02720</name>
</gene>
<name>A0ABV9JTP4_9BACI</name>
<reference evidence="5" key="1">
    <citation type="journal article" date="2019" name="Int. J. Syst. Evol. Microbiol.">
        <title>The Global Catalogue of Microorganisms (GCM) 10K type strain sequencing project: providing services to taxonomists for standard genome sequencing and annotation.</title>
        <authorList>
            <consortium name="The Broad Institute Genomics Platform"/>
            <consortium name="The Broad Institute Genome Sequencing Center for Infectious Disease"/>
            <person name="Wu L."/>
            <person name="Ma J."/>
        </authorList>
    </citation>
    <scope>NUCLEOTIDE SEQUENCE [LARGE SCALE GENOMIC DNA]</scope>
    <source>
        <strain evidence="5">CCUG 37257</strain>
    </source>
</reference>
<evidence type="ECO:0000313" key="5">
    <source>
        <dbReference type="Proteomes" id="UP001595988"/>
    </source>
</evidence>
<evidence type="ECO:0000313" key="4">
    <source>
        <dbReference type="EMBL" id="MFC4661134.1"/>
    </source>
</evidence>